<gene>
    <name evidence="1" type="ordered locus">BMQ_pBM30035</name>
</gene>
<dbReference type="KEGG" id="bmq:BMQ_pBM30035"/>
<evidence type="ECO:0000313" key="2">
    <source>
        <dbReference type="Proteomes" id="UP000000935"/>
    </source>
</evidence>
<dbReference type="EMBL" id="CP001986">
    <property type="protein sequence ID" value="ADE72297.1"/>
    <property type="molecule type" value="Genomic_DNA"/>
</dbReference>
<reference evidence="1 2" key="3">
    <citation type="journal article" date="2011" name="J. Bacteriol.">
        <title>Genome sequences of the biotechnologically important Bacillus megaterium strains QM B1551 and DSM319.</title>
        <authorList>
            <person name="Eppinger M."/>
            <person name="Bunk B."/>
            <person name="Johns M.A."/>
            <person name="Edirisinghe J.N."/>
            <person name="Kutumbaka K.K."/>
            <person name="Koenig S.S."/>
            <person name="Huot Creasy H."/>
            <person name="Rosovitz M.J."/>
            <person name="Riley D.R."/>
            <person name="Daugherty S."/>
            <person name="Martin M."/>
            <person name="Elbourne L.D."/>
            <person name="Paulsen I."/>
            <person name="Biedendieck R."/>
            <person name="Braun C."/>
            <person name="Grayburn S."/>
            <person name="Dhingra S."/>
            <person name="Lukyanchuk V."/>
            <person name="Ball B."/>
            <person name="Ul-Qamar R."/>
            <person name="Seibel J."/>
            <person name="Bremer E."/>
            <person name="Jahn D."/>
            <person name="Ravel J."/>
            <person name="Vary P.S."/>
        </authorList>
    </citation>
    <scope>NUCLEOTIDE SEQUENCE [LARGE SCALE GENOMIC DNA]</scope>
    <source>
        <strain evidence="2">ATCC 12872 / QMB1551</strain>
        <plasmid evidence="1">pBM300</plasmid>
    </source>
</reference>
<organism evidence="1 2">
    <name type="scientific">Priestia megaterium (strain ATCC 12872 / QMB1551)</name>
    <name type="common">Bacillus megaterium</name>
    <dbReference type="NCBI Taxonomy" id="545693"/>
    <lineage>
        <taxon>Bacteria</taxon>
        <taxon>Bacillati</taxon>
        <taxon>Bacillota</taxon>
        <taxon>Bacilli</taxon>
        <taxon>Bacillales</taxon>
        <taxon>Bacillaceae</taxon>
        <taxon>Priestia</taxon>
    </lineage>
</organism>
<dbReference type="HOGENOM" id="CLU_3304842_0_0_9"/>
<reference evidence="1 2" key="1">
    <citation type="journal article" date="2005" name="Appl. Environ. Microbiol.">
        <title>Molecular characterization of plasmid pBM300 from Bacillus megaterium QM B1551.</title>
        <authorList>
            <person name="Kunnimalaiyaan M."/>
            <person name="Vary P.S."/>
        </authorList>
    </citation>
    <scope>NUCLEOTIDE SEQUENCE [LARGE SCALE GENOMIC DNA]</scope>
    <source>
        <strain evidence="2">ATCC 12872 / QMB1551</strain>
        <plasmid evidence="1">pBM300</plasmid>
    </source>
</reference>
<accession>D5E3C2</accession>
<dbReference type="AlphaFoldDB" id="D5E3C2"/>
<keyword evidence="2" id="KW-1185">Reference proteome</keyword>
<geneLocation type="plasmid" evidence="1 2">
    <name>pBM300</name>
</geneLocation>
<evidence type="ECO:0000313" key="1">
    <source>
        <dbReference type="EMBL" id="ADE72297.1"/>
    </source>
</evidence>
<sequence length="39" mass="4655">MYLDKHSEEGGFSEKLPRHLSDWSRDSFFCFYAVYGIHV</sequence>
<name>D5E3C2_PRIM1</name>
<dbReference type="Proteomes" id="UP000000935">
    <property type="component" value="Plasmid pBM300"/>
</dbReference>
<protein>
    <submittedName>
        <fullName evidence="1">Uncharacterized protein</fullName>
    </submittedName>
</protein>
<keyword evidence="1" id="KW-0614">Plasmid</keyword>
<reference key="2">
    <citation type="submission" date="2010-04" db="EMBL/GenBank/DDBJ databases">
        <title>Genome sequences of the industrial vitamin B12-producers B. megaterium QM B1551 and DSM319 reveal new insights into the Bacillus genome evolution and pan-genome structure.</title>
        <authorList>
            <person name="Eppinger M."/>
            <person name="Bunk B."/>
            <person name="Johns M.A."/>
            <person name="Edirisinghe J.N."/>
            <person name="Kutumbaka K.K."/>
            <person name="Riley D.R."/>
            <person name="Creasy H.H."/>
            <person name="Koenig S.S.K."/>
            <person name="Galens K."/>
            <person name="Orvis J."/>
            <person name="Creasy T."/>
            <person name="Biedendieck R."/>
            <person name="Braun C."/>
            <person name="Grayburn S."/>
            <person name="Jahn D."/>
            <person name="Ravel J."/>
            <person name="Vary P.S."/>
        </authorList>
    </citation>
    <scope>NUCLEOTIDE SEQUENCE</scope>
    <source>
        <strain>QM B1551</strain>
    </source>
</reference>
<proteinExistence type="predicted"/>